<dbReference type="Proteomes" id="UP000230233">
    <property type="component" value="Chromosome III"/>
</dbReference>
<keyword evidence="3" id="KW-1185">Reference proteome</keyword>
<protein>
    <recommendedName>
        <fullName evidence="1">DNA helicase Pif1-like 2B domain-containing protein</fullName>
    </recommendedName>
</protein>
<dbReference type="InterPro" id="IPR027417">
    <property type="entry name" value="P-loop_NTPase"/>
</dbReference>
<dbReference type="STRING" id="1611254.A0A2G5US76"/>
<dbReference type="GO" id="GO:0006260">
    <property type="term" value="P:DNA replication"/>
    <property type="evidence" value="ECO:0007669"/>
    <property type="project" value="TreeGrafter"/>
</dbReference>
<dbReference type="PANTHER" id="PTHR23274:SF51">
    <property type="entry name" value="OS03G0423850 PROTEIN"/>
    <property type="match status" value="1"/>
</dbReference>
<sequence>MHIPEGLETTGYSAEAVFGDLLTSGNVAKLAKVAILAPRNKEALELNNKVLDKMPGQSRIYTSMDEISDKDGKPIVSDSMNFTTEFLNRTTPSGMPPHVLNLKEGAIIMLLRNLDVKNSMCNGTRFVVVQMGDRGLQCRFVGGARQGQMVLIPRIKLNYEKNFPFVMSGLQFPVRLSFAMTVNKSQGQTFEKIGLHLEEPIFSHGRLYVAFSRTTSKEGIKVHAPSGIIHNVVYKEVLL</sequence>
<evidence type="ECO:0000313" key="3">
    <source>
        <dbReference type="Proteomes" id="UP000230233"/>
    </source>
</evidence>
<name>A0A2G5US76_9PELO</name>
<accession>A0A2G5US76</accession>
<dbReference type="CDD" id="cd18809">
    <property type="entry name" value="SF1_C_RecD"/>
    <property type="match status" value="1"/>
</dbReference>
<dbReference type="FunFam" id="3.40.50.300:FF:002884">
    <property type="entry name" value="ATP-dependent DNA helicase"/>
    <property type="match status" value="1"/>
</dbReference>
<dbReference type="PANTHER" id="PTHR23274">
    <property type="entry name" value="DNA HELICASE-RELATED"/>
    <property type="match status" value="1"/>
</dbReference>
<dbReference type="Pfam" id="PF21530">
    <property type="entry name" value="Pif1_2B_dom"/>
    <property type="match status" value="1"/>
</dbReference>
<dbReference type="AlphaFoldDB" id="A0A2G5US76"/>
<evidence type="ECO:0000313" key="2">
    <source>
        <dbReference type="EMBL" id="PIC42354.1"/>
    </source>
</evidence>
<dbReference type="OrthoDB" id="10056572at2759"/>
<dbReference type="GO" id="GO:0005657">
    <property type="term" value="C:replication fork"/>
    <property type="evidence" value="ECO:0007669"/>
    <property type="project" value="TreeGrafter"/>
</dbReference>
<feature type="domain" description="DNA helicase Pif1-like 2B" evidence="1">
    <location>
        <begin position="85"/>
        <end position="131"/>
    </location>
</feature>
<dbReference type="SUPFAM" id="SSF52540">
    <property type="entry name" value="P-loop containing nucleoside triphosphate hydrolases"/>
    <property type="match status" value="1"/>
</dbReference>
<dbReference type="EMBL" id="PDUG01000003">
    <property type="protein sequence ID" value="PIC42354.1"/>
    <property type="molecule type" value="Genomic_DNA"/>
</dbReference>
<organism evidence="2 3">
    <name type="scientific">Caenorhabditis nigoni</name>
    <dbReference type="NCBI Taxonomy" id="1611254"/>
    <lineage>
        <taxon>Eukaryota</taxon>
        <taxon>Metazoa</taxon>
        <taxon>Ecdysozoa</taxon>
        <taxon>Nematoda</taxon>
        <taxon>Chromadorea</taxon>
        <taxon>Rhabditida</taxon>
        <taxon>Rhabditina</taxon>
        <taxon>Rhabditomorpha</taxon>
        <taxon>Rhabditoidea</taxon>
        <taxon>Rhabditidae</taxon>
        <taxon>Peloderinae</taxon>
        <taxon>Caenorhabditis</taxon>
    </lineage>
</organism>
<comment type="caution">
    <text evidence="2">The sequence shown here is derived from an EMBL/GenBank/DDBJ whole genome shotgun (WGS) entry which is preliminary data.</text>
</comment>
<gene>
    <name evidence="2" type="primary">Cnig_chr_III.g9460</name>
    <name evidence="2" type="ORF">B9Z55_009460</name>
</gene>
<dbReference type="InterPro" id="IPR049163">
    <property type="entry name" value="Pif1-like_2B_dom"/>
</dbReference>
<proteinExistence type="predicted"/>
<reference evidence="3" key="1">
    <citation type="submission" date="2017-10" db="EMBL/GenBank/DDBJ databases">
        <title>Rapid genome shrinkage in a self-fertile nematode reveals novel sperm competition proteins.</title>
        <authorList>
            <person name="Yin D."/>
            <person name="Schwarz E.M."/>
            <person name="Thomas C.G."/>
            <person name="Felde R.L."/>
            <person name="Korf I.F."/>
            <person name="Cutter A.D."/>
            <person name="Schartner C.M."/>
            <person name="Ralston E.J."/>
            <person name="Meyer B.J."/>
            <person name="Haag E.S."/>
        </authorList>
    </citation>
    <scope>NUCLEOTIDE SEQUENCE [LARGE SCALE GENOMIC DNA]</scope>
    <source>
        <strain evidence="3">JU1422</strain>
    </source>
</reference>
<evidence type="ECO:0000259" key="1">
    <source>
        <dbReference type="Pfam" id="PF21530"/>
    </source>
</evidence>